<accession>A0ABX8S175</accession>
<dbReference type="InterPro" id="IPR006311">
    <property type="entry name" value="TAT_signal"/>
</dbReference>
<dbReference type="PANTHER" id="PTHR33711:SF11">
    <property type="entry name" value="DIOXYGENASE"/>
    <property type="match status" value="1"/>
</dbReference>
<dbReference type="CDD" id="cd00421">
    <property type="entry name" value="intradiol_dioxygenase"/>
    <property type="match status" value="1"/>
</dbReference>
<name>A0ABX8S175_NOCIO</name>
<dbReference type="PROSITE" id="PS51318">
    <property type="entry name" value="TAT"/>
    <property type="match status" value="1"/>
</dbReference>
<dbReference type="GO" id="GO:0051213">
    <property type="term" value="F:dioxygenase activity"/>
    <property type="evidence" value="ECO:0007669"/>
    <property type="project" value="UniProtKB-KW"/>
</dbReference>
<dbReference type="InterPro" id="IPR050770">
    <property type="entry name" value="Intradiol_RC_Dioxygenase"/>
</dbReference>
<keyword evidence="4" id="KW-1185">Reference proteome</keyword>
<keyword evidence="3" id="KW-0223">Dioxygenase</keyword>
<feature type="region of interest" description="Disordered" evidence="1">
    <location>
        <begin position="41"/>
        <end position="77"/>
    </location>
</feature>
<dbReference type="Proteomes" id="UP000694257">
    <property type="component" value="Chromosome"/>
</dbReference>
<protein>
    <submittedName>
        <fullName evidence="3">Dioxygenase</fullName>
    </submittedName>
</protein>
<gene>
    <name evidence="3" type="ORF">KV110_15520</name>
</gene>
<dbReference type="EMBL" id="CP078145">
    <property type="protein sequence ID" value="QXN94335.1"/>
    <property type="molecule type" value="Genomic_DNA"/>
</dbReference>
<evidence type="ECO:0000259" key="2">
    <source>
        <dbReference type="Pfam" id="PF00775"/>
    </source>
</evidence>
<evidence type="ECO:0000313" key="3">
    <source>
        <dbReference type="EMBL" id="QXN94335.1"/>
    </source>
</evidence>
<evidence type="ECO:0000313" key="4">
    <source>
        <dbReference type="Proteomes" id="UP000694257"/>
    </source>
</evidence>
<reference evidence="3 4" key="1">
    <citation type="submission" date="2021-07" db="EMBL/GenBank/DDBJ databases">
        <title>Whole Genome Sequence of Nocardia Iowensis.</title>
        <authorList>
            <person name="Lamm A."/>
            <person name="Collins-Fairclough A.M."/>
            <person name="Bunk B."/>
            <person name="Sproer C."/>
        </authorList>
    </citation>
    <scope>NUCLEOTIDE SEQUENCE [LARGE SCALE GENOMIC DNA]</scope>
    <source>
        <strain evidence="3 4">NRRL 5646</strain>
    </source>
</reference>
<sequence>MTTHHSPDDDLDIPQAITRKRLLQLGLLAVPAAAAVTAAASSRGNASESPQAVPDDLEPTPACHDGDAPTISQTEGPYFKPNSPLRSDLVIPGAPGTRLTVSGYVFTRSCRPVAKALLDFWQADNAGAYDNSGYNWRGHQFTDANGRFNLSTIVPGLYPGRTRHIHVKVQAPNQRVLTTQLYFPGEPRNNTDSIFDRRLLMTVRTVPAGKEGTFDFILNFR</sequence>
<evidence type="ECO:0000256" key="1">
    <source>
        <dbReference type="SAM" id="MobiDB-lite"/>
    </source>
</evidence>
<dbReference type="PANTHER" id="PTHR33711">
    <property type="entry name" value="DIOXYGENASE, PUTATIVE (AFU_ORTHOLOGUE AFUA_2G02910)-RELATED"/>
    <property type="match status" value="1"/>
</dbReference>
<proteinExistence type="predicted"/>
<keyword evidence="3" id="KW-0560">Oxidoreductase</keyword>
<dbReference type="RefSeq" id="WP_218476837.1">
    <property type="nucleotide sequence ID" value="NZ_BAABJN010000015.1"/>
</dbReference>
<organism evidence="3 4">
    <name type="scientific">Nocardia iowensis</name>
    <dbReference type="NCBI Taxonomy" id="204891"/>
    <lineage>
        <taxon>Bacteria</taxon>
        <taxon>Bacillati</taxon>
        <taxon>Actinomycetota</taxon>
        <taxon>Actinomycetes</taxon>
        <taxon>Mycobacteriales</taxon>
        <taxon>Nocardiaceae</taxon>
        <taxon>Nocardia</taxon>
    </lineage>
</organism>
<feature type="domain" description="Intradiol ring-cleavage dioxygenases" evidence="2">
    <location>
        <begin position="75"/>
        <end position="207"/>
    </location>
</feature>
<dbReference type="InterPro" id="IPR000627">
    <property type="entry name" value="Intradiol_dOase_C"/>
</dbReference>
<dbReference type="Pfam" id="PF00775">
    <property type="entry name" value="Dioxygenase_C"/>
    <property type="match status" value="1"/>
</dbReference>